<name>A0ABS9WXZ1_9GAMM</name>
<keyword evidence="1" id="KW-0812">Transmembrane</keyword>
<dbReference type="InterPro" id="IPR004891">
    <property type="entry name" value="Mercury-R_MerC"/>
</dbReference>
<keyword evidence="1" id="KW-0472">Membrane</keyword>
<feature type="transmembrane region" description="Helical" evidence="1">
    <location>
        <begin position="12"/>
        <end position="35"/>
    </location>
</feature>
<feature type="transmembrane region" description="Helical" evidence="1">
    <location>
        <begin position="103"/>
        <end position="118"/>
    </location>
</feature>
<reference evidence="2" key="1">
    <citation type="submission" date="2022-01" db="EMBL/GenBank/DDBJ databases">
        <title>Colwellia maritima, isolated from seawater.</title>
        <authorList>
            <person name="Kristyanto S."/>
            <person name="Jung J."/>
            <person name="Jeon C.O."/>
        </authorList>
    </citation>
    <scope>NUCLEOTIDE SEQUENCE</scope>
    <source>
        <strain evidence="2">MSW7</strain>
    </source>
</reference>
<accession>A0ABS9WXZ1</accession>
<comment type="caution">
    <text evidence="2">The sequence shown here is derived from an EMBL/GenBank/DDBJ whole genome shotgun (WGS) entry which is preliminary data.</text>
</comment>
<feature type="transmembrane region" description="Helical" evidence="1">
    <location>
        <begin position="47"/>
        <end position="68"/>
    </location>
</feature>
<evidence type="ECO:0000313" key="3">
    <source>
        <dbReference type="Proteomes" id="UP001139646"/>
    </source>
</evidence>
<evidence type="ECO:0000313" key="2">
    <source>
        <dbReference type="EMBL" id="MCI2282372.1"/>
    </source>
</evidence>
<proteinExistence type="predicted"/>
<organism evidence="2 3">
    <name type="scientific">Colwellia maritima</name>
    <dbReference type="NCBI Taxonomy" id="2912588"/>
    <lineage>
        <taxon>Bacteria</taxon>
        <taxon>Pseudomonadati</taxon>
        <taxon>Pseudomonadota</taxon>
        <taxon>Gammaproteobacteria</taxon>
        <taxon>Alteromonadales</taxon>
        <taxon>Colwelliaceae</taxon>
        <taxon>Colwellia</taxon>
    </lineage>
</organism>
<sequence length="131" mass="14489">MKVLLNTADRLAITLSTVCMIHCLVLPIILILLPTLTSTAFFSDERFHTWLLYVVIPISAFALVSGYFHHRNLFVVLVTSIGMSILVLTAFLGHAVLGDKGEVIASVFGSVLVAYGHIKNFKSRKQRSQCQ</sequence>
<dbReference type="EMBL" id="JAKKSL010000001">
    <property type="protein sequence ID" value="MCI2282372.1"/>
    <property type="molecule type" value="Genomic_DNA"/>
</dbReference>
<evidence type="ECO:0000256" key="1">
    <source>
        <dbReference type="SAM" id="Phobius"/>
    </source>
</evidence>
<feature type="transmembrane region" description="Helical" evidence="1">
    <location>
        <begin position="75"/>
        <end position="97"/>
    </location>
</feature>
<dbReference type="Pfam" id="PF03203">
    <property type="entry name" value="MerC"/>
    <property type="match status" value="1"/>
</dbReference>
<keyword evidence="3" id="KW-1185">Reference proteome</keyword>
<protein>
    <submittedName>
        <fullName evidence="2">MerC domain-containing protein</fullName>
    </submittedName>
</protein>
<dbReference type="Proteomes" id="UP001139646">
    <property type="component" value="Unassembled WGS sequence"/>
</dbReference>
<dbReference type="RefSeq" id="WP_242283032.1">
    <property type="nucleotide sequence ID" value="NZ_JAKKSL010000001.1"/>
</dbReference>
<keyword evidence="1" id="KW-1133">Transmembrane helix</keyword>
<gene>
    <name evidence="2" type="ORF">L3081_01890</name>
</gene>